<reference evidence="6 7" key="1">
    <citation type="submission" date="2020-08" db="EMBL/GenBank/DDBJ databases">
        <title>novel species in genus Corynebacterium.</title>
        <authorList>
            <person name="Zhang G."/>
        </authorList>
    </citation>
    <scope>NUCLEOTIDE SEQUENCE [LARGE SCALE GENOMIC DNA]</scope>
    <source>
        <strain evidence="6 7">zg-917</strain>
        <strain evidence="5">Zg-917</strain>
    </source>
</reference>
<dbReference type="Gene3D" id="3.40.390.10">
    <property type="entry name" value="Collagenase (Catalytic Domain)"/>
    <property type="match status" value="1"/>
</dbReference>
<sequence>MRNAIRNSIAAALAASIAIAGVAPANAQDTLEGSDNASAVAVEKANPNAEHRGNGEQVDLKADQDGDGIPDAWEANGVILMDGTELPLPAYGVDVDRPDLFLQLNWMASEYKSLGCDEAPRKECDSASQREYAPSAESLDEMVDLFDAHGVNLHIDAGDVYTNIPNYETHGGETVDYAKYYFENDVPAYKMLDNLDEFLGERQNIFRIGVIGDQIEAGNYASGISLVGDNSFFIANHRLMNTDEKLRNTILHEFGHTLGLRHYGAKEVLGGVSNSQAMDAAYQSVMNYQYQFSHFNYSEHPYVLDGPQGPIHVPADWDMLKIGNHRIGYEALQIADFGNMRGQVPERFRQMKQVELVEAVKPDAEQEAAVAEAENKPEVEGNAKEAEAQVVKEAAKDVVKDAAQDAAKEKAGEKVDAKADEAQPVQQVQQQAPAKQAKQAAAADVNVMAIIAPIVALAAIIGIGFAVSSM</sequence>
<protein>
    <submittedName>
        <fullName evidence="5">Uncharacterized protein</fullName>
    </submittedName>
</protein>
<feature type="signal peptide" evidence="3">
    <location>
        <begin position="1"/>
        <end position="27"/>
    </location>
</feature>
<feature type="compositionally biased region" description="Basic and acidic residues" evidence="1">
    <location>
        <begin position="402"/>
        <end position="421"/>
    </location>
</feature>
<dbReference type="AlphaFoldDB" id="A0A7H0K053"/>
<feature type="region of interest" description="Disordered" evidence="1">
    <location>
        <begin position="402"/>
        <end position="431"/>
    </location>
</feature>
<dbReference type="GO" id="GO:0008237">
    <property type="term" value="F:metallopeptidase activity"/>
    <property type="evidence" value="ECO:0007669"/>
    <property type="project" value="InterPro"/>
</dbReference>
<evidence type="ECO:0000313" key="5">
    <source>
        <dbReference type="EMBL" id="QNP90669.1"/>
    </source>
</evidence>
<proteinExistence type="predicted"/>
<dbReference type="KEGG" id="cluj:IAU68_02490"/>
<dbReference type="Proteomes" id="UP000642876">
    <property type="component" value="Unassembled WGS sequence"/>
</dbReference>
<evidence type="ECO:0000313" key="4">
    <source>
        <dbReference type="EMBL" id="MBC3179115.1"/>
    </source>
</evidence>
<dbReference type="RefSeq" id="WP_171194210.1">
    <property type="nucleotide sequence ID" value="NZ_CP061032.1"/>
</dbReference>
<keyword evidence="2" id="KW-0812">Transmembrane</keyword>
<evidence type="ECO:0000313" key="7">
    <source>
        <dbReference type="Proteomes" id="UP000642876"/>
    </source>
</evidence>
<evidence type="ECO:0000256" key="1">
    <source>
        <dbReference type="SAM" id="MobiDB-lite"/>
    </source>
</evidence>
<keyword evidence="3" id="KW-0732">Signal</keyword>
<evidence type="ECO:0000256" key="2">
    <source>
        <dbReference type="SAM" id="Phobius"/>
    </source>
</evidence>
<feature type="transmembrane region" description="Helical" evidence="2">
    <location>
        <begin position="447"/>
        <end position="467"/>
    </location>
</feature>
<dbReference type="InterPro" id="IPR024079">
    <property type="entry name" value="MetalloPept_cat_dom_sf"/>
</dbReference>
<evidence type="ECO:0000256" key="3">
    <source>
        <dbReference type="SAM" id="SignalP"/>
    </source>
</evidence>
<keyword evidence="2" id="KW-1133">Transmembrane helix</keyword>
<accession>A0A7H0K053</accession>
<dbReference type="EMBL" id="CP061032">
    <property type="protein sequence ID" value="QNP90669.1"/>
    <property type="molecule type" value="Genomic_DNA"/>
</dbReference>
<keyword evidence="2" id="KW-0472">Membrane</keyword>
<feature type="compositionally biased region" description="Low complexity" evidence="1">
    <location>
        <begin position="422"/>
        <end position="431"/>
    </location>
</feature>
<evidence type="ECO:0000313" key="6">
    <source>
        <dbReference type="Proteomes" id="UP000516235"/>
    </source>
</evidence>
<dbReference type="EMBL" id="JACMYE010000005">
    <property type="protein sequence ID" value="MBC3179115.1"/>
    <property type="molecule type" value="Genomic_DNA"/>
</dbReference>
<dbReference type="Proteomes" id="UP000516235">
    <property type="component" value="Chromosome"/>
</dbReference>
<feature type="chain" id="PRO_5028952660" evidence="3">
    <location>
        <begin position="28"/>
        <end position="470"/>
    </location>
</feature>
<keyword evidence="7" id="KW-1185">Reference proteome</keyword>
<gene>
    <name evidence="4" type="ORF">H7348_07295</name>
    <name evidence="5" type="ORF">IAU68_02490</name>
</gene>
<dbReference type="SUPFAM" id="SSF55486">
    <property type="entry name" value="Metalloproteases ('zincins'), catalytic domain"/>
    <property type="match status" value="1"/>
</dbReference>
<name>A0A7H0K053_9CORY</name>
<organism evidence="5 6">
    <name type="scientific">Corynebacterium lujinxingii</name>
    <dbReference type="NCBI Taxonomy" id="2763010"/>
    <lineage>
        <taxon>Bacteria</taxon>
        <taxon>Bacillati</taxon>
        <taxon>Actinomycetota</taxon>
        <taxon>Actinomycetes</taxon>
        <taxon>Mycobacteriales</taxon>
        <taxon>Corynebacteriaceae</taxon>
        <taxon>Corynebacterium</taxon>
    </lineage>
</organism>